<evidence type="ECO:0000313" key="4">
    <source>
        <dbReference type="Proteomes" id="UP000468717"/>
    </source>
</evidence>
<keyword evidence="3" id="KW-0418">Kinase</keyword>
<feature type="domain" description="PrkA AAA" evidence="2">
    <location>
        <begin position="61"/>
        <end position="414"/>
    </location>
</feature>
<evidence type="ECO:0000259" key="2">
    <source>
        <dbReference type="SMART" id="SM00763"/>
    </source>
</evidence>
<dbReference type="AlphaFoldDB" id="A0A6I1I7M2"/>
<dbReference type="InterPro" id="IPR027417">
    <property type="entry name" value="P-loop_NTPase"/>
</dbReference>
<dbReference type="InterPro" id="IPR013153">
    <property type="entry name" value="Prk_AAA"/>
</dbReference>
<dbReference type="InterPro" id="IPR010650">
    <property type="entry name" value="PrkA_C"/>
</dbReference>
<feature type="compositionally biased region" description="Low complexity" evidence="1">
    <location>
        <begin position="13"/>
        <end position="35"/>
    </location>
</feature>
<comment type="caution">
    <text evidence="3">The sequence shown here is derived from an EMBL/GenBank/DDBJ whole genome shotgun (WGS) entry which is preliminary data.</text>
</comment>
<name>A0A6I1I7M2_9BURK</name>
<dbReference type="GO" id="GO:0004672">
    <property type="term" value="F:protein kinase activity"/>
    <property type="evidence" value="ECO:0007669"/>
    <property type="project" value="TreeGrafter"/>
</dbReference>
<proteinExistence type="predicted"/>
<dbReference type="Pfam" id="PF08298">
    <property type="entry name" value="AAA_PrkA"/>
    <property type="match status" value="1"/>
</dbReference>
<dbReference type="PANTHER" id="PTHR30267">
    <property type="entry name" value="PROTEIN KINASE PRKA"/>
    <property type="match status" value="1"/>
</dbReference>
<dbReference type="PANTHER" id="PTHR30267:SF2">
    <property type="entry name" value="PROTEIN PRKA"/>
    <property type="match status" value="1"/>
</dbReference>
<dbReference type="Gene3D" id="3.40.50.300">
    <property type="entry name" value="P-loop containing nucleotide triphosphate hydrolases"/>
    <property type="match status" value="1"/>
</dbReference>
<feature type="region of interest" description="Disordered" evidence="1">
    <location>
        <begin position="1"/>
        <end position="36"/>
    </location>
</feature>
<accession>A0A6I1I7M2</accession>
<dbReference type="Pfam" id="PF06798">
    <property type="entry name" value="PrkA"/>
    <property type="match status" value="1"/>
</dbReference>
<gene>
    <name evidence="3" type="ORF">GCN75_01530</name>
</gene>
<dbReference type="SMART" id="SM00763">
    <property type="entry name" value="AAA_PrkA"/>
    <property type="match status" value="1"/>
</dbReference>
<evidence type="ECO:0000313" key="3">
    <source>
        <dbReference type="EMBL" id="KAB8067014.1"/>
    </source>
</evidence>
<dbReference type="EMBL" id="WFLI01000001">
    <property type="protein sequence ID" value="KAB8067014.1"/>
    <property type="molecule type" value="Genomic_DNA"/>
</dbReference>
<evidence type="ECO:0000256" key="1">
    <source>
        <dbReference type="SAM" id="MobiDB-lite"/>
    </source>
</evidence>
<keyword evidence="4" id="KW-1185">Reference proteome</keyword>
<organism evidence="3 4">
    <name type="scientific">Janthinobacterium violaceinigrum</name>
    <dbReference type="NCBI Taxonomy" id="2654252"/>
    <lineage>
        <taxon>Bacteria</taxon>
        <taxon>Pseudomonadati</taxon>
        <taxon>Pseudomonadota</taxon>
        <taxon>Betaproteobacteria</taxon>
        <taxon>Burkholderiales</taxon>
        <taxon>Oxalobacteraceae</taxon>
        <taxon>Janthinobacterium</taxon>
    </lineage>
</organism>
<keyword evidence="3" id="KW-0808">Transferase</keyword>
<reference evidence="3 4" key="1">
    <citation type="submission" date="2019-10" db="EMBL/GenBank/DDBJ databases">
        <title>Three novel species isolated from a subtropical stream in China.</title>
        <authorList>
            <person name="Lu H."/>
        </authorList>
    </citation>
    <scope>NUCLEOTIDE SEQUENCE [LARGE SCALE GENOMIC DNA]</scope>
    <source>
        <strain evidence="3 4">FT13W</strain>
    </source>
</reference>
<protein>
    <submittedName>
        <fullName evidence="3">Serine protein kinase</fullName>
    </submittedName>
</protein>
<dbReference type="Proteomes" id="UP000468717">
    <property type="component" value="Unassembled WGS sequence"/>
</dbReference>
<dbReference type="SUPFAM" id="SSF52540">
    <property type="entry name" value="P-loop containing nucleoside triphosphate hydrolases"/>
    <property type="match status" value="1"/>
</dbReference>
<sequence>MTSAGTTRQSDDNAPAAAVPAGEPAGNGAAEASGPHATQHAGFVHGMAAWAAKHRISPWRGSFADFLEQILPGRAALLARSAHQYLWDMMRWNGHTDDSGRFRCRLFDDELFGIDEAIDRVASYFKAAAAGSEVGRRMLLLLGPPSGGKSTMVILLKRGLEEYSHSSEGALYGIAGCPVHESPLHLVPHSMRADFRASYDAELHGDLCPHCRARLEEQYGGDFLRMPVERIHLSEAGRCGIGTYAPHDPTTADLADLVGSVDLSKVAQYGDEGDPRAWSWSGAVYAASRGMLEMIEILKVKREFLYLLLTLTQEKNVKVSRFPLIYLDETILAHTNLAEFRKFLQESENEALLDRMVIVQVPYTLNYREEARIYRKLILAAAPAFRDVHLDPHVLHAAAVFAILSRLPEADDKEAELVKKLRIYADEDVDDLQPADIRRMRERDKAPDEGLSGVSPRFVINALSHAIISAQRNSLSTMDVLLALKDGIENDARIEPRRKRKWVDYLVLTRKDFYNRWVKADVHKALFVSFEQEAQDLLNKYLDEVEAMLDNRQIRDPITSEERRPDERFLRAVEEKIHISDSGKQSFRQEVVRKAMSAFKRGEAFGLASHAQLHDAIQQYLFEQRRDVLRLVGSAKRPDDDVRARISAVEQRLVDEYGYDAHSAREALNYVTTLLAQE</sequence>